<name>A0A2V5JAB2_9MICC</name>
<dbReference type="EMBL" id="QJVC01000001">
    <property type="protein sequence ID" value="PYI40250.1"/>
    <property type="molecule type" value="Genomic_DNA"/>
</dbReference>
<dbReference type="Proteomes" id="UP000247980">
    <property type="component" value="Unassembled WGS sequence"/>
</dbReference>
<keyword evidence="2" id="KW-1185">Reference proteome</keyword>
<sequence length="90" mass="9613">MAVLREPIHSHITISEIPAASNGEVAGKIKLGHCWFIQPKAADSSKLIDTSSQYCAMKQKTAATRQATARARGLRQISSGCFSAGWAARA</sequence>
<proteinExistence type="predicted"/>
<evidence type="ECO:0000313" key="2">
    <source>
        <dbReference type="Proteomes" id="UP000247980"/>
    </source>
</evidence>
<comment type="caution">
    <text evidence="1">The sequence shown here is derived from an EMBL/GenBank/DDBJ whole genome shotgun (WGS) entry which is preliminary data.</text>
</comment>
<protein>
    <submittedName>
        <fullName evidence="1">Uncharacterized protein</fullName>
    </submittedName>
</protein>
<accession>A0A2V5JAB2</accession>
<dbReference type="AlphaFoldDB" id="A0A2V5JAB2"/>
<reference evidence="1 2" key="1">
    <citation type="submission" date="2018-05" db="EMBL/GenBank/DDBJ databases">
        <title>Genetic diversity of glacier-inhabiting Cryobacterium bacteria in China and description of Cryobacterium mengkeensis sp. nov. and Arthrobacter glacialis sp. nov.</title>
        <authorList>
            <person name="Liu Q."/>
            <person name="Xin Y.-H."/>
        </authorList>
    </citation>
    <scope>NUCLEOTIDE SEQUENCE [LARGE SCALE GENOMIC DNA]</scope>
    <source>
        <strain evidence="1 2">B7</strain>
    </source>
</reference>
<organism evidence="1 2">
    <name type="scientific">Arthrobacter psychrolactophilus</name>
    <dbReference type="NCBI Taxonomy" id="92442"/>
    <lineage>
        <taxon>Bacteria</taxon>
        <taxon>Bacillati</taxon>
        <taxon>Actinomycetota</taxon>
        <taxon>Actinomycetes</taxon>
        <taxon>Micrococcales</taxon>
        <taxon>Micrococcaceae</taxon>
        <taxon>Arthrobacter</taxon>
    </lineage>
</organism>
<gene>
    <name evidence="1" type="ORF">CVS30_01660</name>
</gene>
<evidence type="ECO:0000313" key="1">
    <source>
        <dbReference type="EMBL" id="PYI40250.1"/>
    </source>
</evidence>